<dbReference type="Proteomes" id="UP000027586">
    <property type="component" value="Unassembled WGS sequence"/>
</dbReference>
<evidence type="ECO:0000256" key="1">
    <source>
        <dbReference type="PROSITE-ProRule" id="PRU00235"/>
    </source>
</evidence>
<dbReference type="SUPFAM" id="SSF50985">
    <property type="entry name" value="RCC1/BLIP-II"/>
    <property type="match status" value="1"/>
</dbReference>
<feature type="repeat" description="RCC1" evidence="1">
    <location>
        <begin position="240"/>
        <end position="301"/>
    </location>
</feature>
<dbReference type="VEuPathDB" id="FungiDB:LCOR_08397.1"/>
<dbReference type="PANTHER" id="PTHR45982">
    <property type="entry name" value="REGULATOR OF CHROMOSOME CONDENSATION"/>
    <property type="match status" value="1"/>
</dbReference>
<proteinExistence type="predicted"/>
<sequence length="365" mass="40111">MGSLYSFGFNAFGQVDPDSNQKEATHHDVSNVLFTTWESTVISTGTGELQRWGYQPIQDSGSSFTALTDWGDRCIRRMFGDLNLCLGAVDDQGNVWYRVLGSSTTNPIQLLASEAQDAVYCSALEAIYVLTVDGNVDHYKMQKEDDKVAFKLVARLATLPRVYSLAASATHVLFYTAGMDPIYSLGSNRFSQLGFDTSSIQALATPTPIDYFSGLGMMMDPDHQGMVACGLFHSAVVLGGELYTFGWNKDGRLGWGDNDNDDNDVISPAVFLDAKGDPIQEDISIVRVACGAAHTLAMDDHGRIWSCGSNKYGQLGRKTSWQCQEIGNQDNNDDHDTAFRLVTILPPESYAKNCFTGRWSSFILM</sequence>
<dbReference type="EMBL" id="CBTN010000046">
    <property type="protein sequence ID" value="CDH57464.1"/>
    <property type="molecule type" value="Genomic_DNA"/>
</dbReference>
<protein>
    <submittedName>
        <fullName evidence="2">Uncharacterized protein</fullName>
    </submittedName>
</protein>
<evidence type="ECO:0000313" key="2">
    <source>
        <dbReference type="EMBL" id="CDH57464.1"/>
    </source>
</evidence>
<dbReference type="Pfam" id="PF13540">
    <property type="entry name" value="RCC1_2"/>
    <property type="match status" value="1"/>
</dbReference>
<dbReference type="PANTHER" id="PTHR45982:SF1">
    <property type="entry name" value="REGULATOR OF CHROMOSOME CONDENSATION"/>
    <property type="match status" value="1"/>
</dbReference>
<keyword evidence="3" id="KW-1185">Reference proteome</keyword>
<gene>
    <name evidence="2" type="ORF">LCOR_08397.1</name>
</gene>
<organism evidence="2 3">
    <name type="scientific">Lichtheimia corymbifera JMRC:FSU:9682</name>
    <dbReference type="NCBI Taxonomy" id="1263082"/>
    <lineage>
        <taxon>Eukaryota</taxon>
        <taxon>Fungi</taxon>
        <taxon>Fungi incertae sedis</taxon>
        <taxon>Mucoromycota</taxon>
        <taxon>Mucoromycotina</taxon>
        <taxon>Mucoromycetes</taxon>
        <taxon>Mucorales</taxon>
        <taxon>Lichtheimiaceae</taxon>
        <taxon>Lichtheimia</taxon>
    </lineage>
</organism>
<dbReference type="InterPro" id="IPR009091">
    <property type="entry name" value="RCC1/BLIP-II"/>
</dbReference>
<dbReference type="PROSITE" id="PS50012">
    <property type="entry name" value="RCC1_3"/>
    <property type="match status" value="2"/>
</dbReference>
<feature type="repeat" description="RCC1" evidence="1">
    <location>
        <begin position="180"/>
        <end position="240"/>
    </location>
</feature>
<dbReference type="STRING" id="1263082.A0A068S596"/>
<dbReference type="InterPro" id="IPR051553">
    <property type="entry name" value="Ran_GTPase-activating"/>
</dbReference>
<evidence type="ECO:0000313" key="3">
    <source>
        <dbReference type="Proteomes" id="UP000027586"/>
    </source>
</evidence>
<dbReference type="InterPro" id="IPR000408">
    <property type="entry name" value="Reg_chr_condens"/>
</dbReference>
<dbReference type="AlphaFoldDB" id="A0A068S596"/>
<comment type="caution">
    <text evidence="2">The sequence shown here is derived from an EMBL/GenBank/DDBJ whole genome shotgun (WGS) entry which is preliminary data.</text>
</comment>
<accession>A0A068S596</accession>
<dbReference type="Gene3D" id="2.130.10.30">
    <property type="entry name" value="Regulator of chromosome condensation 1/beta-lactamase-inhibitor protein II"/>
    <property type="match status" value="1"/>
</dbReference>
<dbReference type="OrthoDB" id="5370059at2759"/>
<reference evidence="2" key="1">
    <citation type="submission" date="2013-08" db="EMBL/GenBank/DDBJ databases">
        <title>Gene expansion shapes genome architecture in the human pathogen Lichtheimia corymbifera: an evolutionary genomics analysis in the ancient terrestrial Mucorales (Mucoromycotina).</title>
        <authorList>
            <person name="Schwartze V.U."/>
            <person name="Winter S."/>
            <person name="Shelest E."/>
            <person name="Marcet-Houben M."/>
            <person name="Horn F."/>
            <person name="Wehner S."/>
            <person name="Hoffmann K."/>
            <person name="Riege K."/>
            <person name="Sammeth M."/>
            <person name="Nowrousian M."/>
            <person name="Valiante V."/>
            <person name="Linde J."/>
            <person name="Jacobsen I.D."/>
            <person name="Marz M."/>
            <person name="Brakhage A.A."/>
            <person name="Gabaldon T."/>
            <person name="Bocker S."/>
            <person name="Voigt K."/>
        </authorList>
    </citation>
    <scope>NUCLEOTIDE SEQUENCE [LARGE SCALE GENOMIC DNA]</scope>
    <source>
        <strain evidence="2">FSU 9682</strain>
    </source>
</reference>
<name>A0A068S596_9FUNG</name>